<reference evidence="3 4" key="1">
    <citation type="submission" date="2018-09" db="EMBL/GenBank/DDBJ databases">
        <title>YIM PH21274 draft genome.</title>
        <authorList>
            <person name="Miao C."/>
        </authorList>
    </citation>
    <scope>NUCLEOTIDE SEQUENCE [LARGE SCALE GENOMIC DNA]</scope>
    <source>
        <strain evidence="3 4">YIM PH 21724</strain>
    </source>
</reference>
<dbReference type="InterPro" id="IPR010982">
    <property type="entry name" value="Lambda_DNA-bd_dom_sf"/>
</dbReference>
<dbReference type="Pfam" id="PF13560">
    <property type="entry name" value="HTH_31"/>
    <property type="match status" value="1"/>
</dbReference>
<evidence type="ECO:0000259" key="2">
    <source>
        <dbReference type="PROSITE" id="PS50943"/>
    </source>
</evidence>
<proteinExistence type="predicted"/>
<evidence type="ECO:0000313" key="4">
    <source>
        <dbReference type="Proteomes" id="UP000266677"/>
    </source>
</evidence>
<dbReference type="AlphaFoldDB" id="A0A3A4KBQ9"/>
<dbReference type="RefSeq" id="WP_120043967.1">
    <property type="nucleotide sequence ID" value="NZ_QZFU01000036.1"/>
</dbReference>
<protein>
    <recommendedName>
        <fullName evidence="2">HTH cro/C1-type domain-containing protein</fullName>
    </recommendedName>
</protein>
<dbReference type="EMBL" id="QZFU01000036">
    <property type="protein sequence ID" value="RJO70910.1"/>
    <property type="molecule type" value="Genomic_DNA"/>
</dbReference>
<gene>
    <name evidence="3" type="ORF">D5S18_27405</name>
</gene>
<evidence type="ECO:0000313" key="3">
    <source>
        <dbReference type="EMBL" id="RJO70910.1"/>
    </source>
</evidence>
<evidence type="ECO:0000256" key="1">
    <source>
        <dbReference type="SAM" id="MobiDB-lite"/>
    </source>
</evidence>
<organism evidence="3 4">
    <name type="scientific">Nocardia panacis</name>
    <dbReference type="NCBI Taxonomy" id="2340916"/>
    <lineage>
        <taxon>Bacteria</taxon>
        <taxon>Bacillati</taxon>
        <taxon>Actinomycetota</taxon>
        <taxon>Actinomycetes</taxon>
        <taxon>Mycobacteriales</taxon>
        <taxon>Nocardiaceae</taxon>
        <taxon>Nocardia</taxon>
    </lineage>
</organism>
<sequence>MNAPNTIGLTVGERLEIRRRRRGLSRRVVANLAGRSEEWLRLVESGRRRLDSIEVLLRLAEILQVDDLTELIDAPTGSLPRPDGDSLRALRRVIVDHPALCVYQDDAVFTETDHPGTRFAAPPPRHRDSPTAGAEFDSTLLAAALGECRTIWSASPQRYSRLARRLPAVLRASRAARWRLRSDDSAELLVQTYHVARQLLTGCGEHTMAATVADRSMATSTRIAHGRLTAASAWHVGSALLGLSYPIECRDYALAAAHRLAPTRPRDPADAALWGALHLLAARAGAAARLSHEPTALLATAQCTAEALGVDTETHAIPFGPTEVGITGIEIALAASNPDEAIRRAAAIEPAADYLPARRAKYHICQAFAYVHRRDDVAAALALTKAADLCAEDIRYDQDAHRCVQHLLRRDNYLVRAEVRRLAELAALV</sequence>
<dbReference type="Gene3D" id="1.10.260.40">
    <property type="entry name" value="lambda repressor-like DNA-binding domains"/>
    <property type="match status" value="1"/>
</dbReference>
<accession>A0A3A4KBQ9</accession>
<name>A0A3A4KBQ9_9NOCA</name>
<comment type="caution">
    <text evidence="3">The sequence shown here is derived from an EMBL/GenBank/DDBJ whole genome shotgun (WGS) entry which is preliminary data.</text>
</comment>
<dbReference type="Proteomes" id="UP000266677">
    <property type="component" value="Unassembled WGS sequence"/>
</dbReference>
<feature type="domain" description="HTH cro/C1-type" evidence="2">
    <location>
        <begin position="15"/>
        <end position="71"/>
    </location>
</feature>
<keyword evidence="4" id="KW-1185">Reference proteome</keyword>
<dbReference type="GO" id="GO:0003677">
    <property type="term" value="F:DNA binding"/>
    <property type="evidence" value="ECO:0007669"/>
    <property type="project" value="InterPro"/>
</dbReference>
<feature type="region of interest" description="Disordered" evidence="1">
    <location>
        <begin position="113"/>
        <end position="132"/>
    </location>
</feature>
<dbReference type="InterPro" id="IPR001387">
    <property type="entry name" value="Cro/C1-type_HTH"/>
</dbReference>
<dbReference type="OrthoDB" id="3504495at2"/>
<dbReference type="PROSITE" id="PS50943">
    <property type="entry name" value="HTH_CROC1"/>
    <property type="match status" value="1"/>
</dbReference>
<dbReference type="SUPFAM" id="SSF47413">
    <property type="entry name" value="lambda repressor-like DNA-binding domains"/>
    <property type="match status" value="1"/>
</dbReference>